<evidence type="ECO:0000313" key="3">
    <source>
        <dbReference type="EMBL" id="MCO6025471.1"/>
    </source>
</evidence>
<comment type="caution">
    <text evidence="3">The sequence shown here is derived from an EMBL/GenBank/DDBJ whole genome shotgun (WGS) entry which is preliminary data.</text>
</comment>
<feature type="transmembrane region" description="Helical" evidence="1">
    <location>
        <begin position="91"/>
        <end position="110"/>
    </location>
</feature>
<protein>
    <submittedName>
        <fullName evidence="3">Lipid-A-disaccharide synthase N-terminal domain-containing protein</fullName>
    </submittedName>
</protein>
<feature type="transmembrane region" description="Helical" evidence="1">
    <location>
        <begin position="6"/>
        <end position="29"/>
    </location>
</feature>
<feature type="domain" description="Lipid A biosynthesis N-terminal" evidence="2">
    <location>
        <begin position="132"/>
        <end position="203"/>
    </location>
</feature>
<accession>A0ABT1BWM6</accession>
<evidence type="ECO:0000256" key="1">
    <source>
        <dbReference type="SAM" id="Phobius"/>
    </source>
</evidence>
<dbReference type="Gene3D" id="1.20.1280.290">
    <property type="match status" value="1"/>
</dbReference>
<keyword evidence="1" id="KW-1133">Transmembrane helix</keyword>
<dbReference type="EMBL" id="JAMXLY010000019">
    <property type="protein sequence ID" value="MCO6025471.1"/>
    <property type="molecule type" value="Genomic_DNA"/>
</dbReference>
<dbReference type="Proteomes" id="UP001204015">
    <property type="component" value="Unassembled WGS sequence"/>
</dbReference>
<evidence type="ECO:0000259" key="2">
    <source>
        <dbReference type="SMART" id="SM01259"/>
    </source>
</evidence>
<keyword evidence="1" id="KW-0812">Transmembrane</keyword>
<feature type="domain" description="Lipid A biosynthesis N-terminal" evidence="2">
    <location>
        <begin position="11"/>
        <end position="82"/>
    </location>
</feature>
<feature type="transmembrane region" description="Helical" evidence="1">
    <location>
        <begin position="186"/>
        <end position="204"/>
    </location>
</feature>
<name>A0ABT1BWM6_9BACT</name>
<evidence type="ECO:0000313" key="4">
    <source>
        <dbReference type="Proteomes" id="UP001204015"/>
    </source>
</evidence>
<gene>
    <name evidence="3" type="ORF">NG821_06385</name>
</gene>
<reference evidence="3 4" key="1">
    <citation type="submission" date="2022-06" db="EMBL/GenBank/DDBJ databases">
        <title>A taxonomic note on the genus Prevotella: Description of four novel genera and emended description of the genera Hallella and Xylanibacter.</title>
        <authorList>
            <person name="Hitch T.C.A."/>
        </authorList>
    </citation>
    <scope>NUCLEOTIDE SEQUENCE [LARGE SCALE GENOMIC DNA]</scope>
    <source>
        <strain evidence="3 4">DSM 100619</strain>
    </source>
</reference>
<dbReference type="SMART" id="SM01259">
    <property type="entry name" value="LAB_N"/>
    <property type="match status" value="2"/>
</dbReference>
<organism evidence="3 4">
    <name type="scientific">Segatella cerevisiae</name>
    <dbReference type="NCBI Taxonomy" id="2053716"/>
    <lineage>
        <taxon>Bacteria</taxon>
        <taxon>Pseudomonadati</taxon>
        <taxon>Bacteroidota</taxon>
        <taxon>Bacteroidia</taxon>
        <taxon>Bacteroidales</taxon>
        <taxon>Prevotellaceae</taxon>
        <taxon>Segatella</taxon>
    </lineage>
</organism>
<dbReference type="InterPro" id="IPR011499">
    <property type="entry name" value="Lipid_A_biosynth_N"/>
</dbReference>
<keyword evidence="4" id="KW-1185">Reference proteome</keyword>
<feature type="transmembrane region" description="Helical" evidence="1">
    <location>
        <begin position="161"/>
        <end position="180"/>
    </location>
</feature>
<keyword evidence="1" id="KW-0472">Membrane</keyword>
<dbReference type="RefSeq" id="WP_252760830.1">
    <property type="nucleotide sequence ID" value="NZ_JAMXLY010000019.1"/>
</dbReference>
<dbReference type="Pfam" id="PF07578">
    <property type="entry name" value="LAB_N"/>
    <property type="match status" value="2"/>
</dbReference>
<feature type="transmembrane region" description="Helical" evidence="1">
    <location>
        <begin position="41"/>
        <end position="57"/>
    </location>
</feature>
<feature type="transmembrane region" description="Helical" evidence="1">
    <location>
        <begin position="63"/>
        <end position="79"/>
    </location>
</feature>
<sequence>MQISPLFVYAIGFIAQGFFSARMLIQWILSERAKKVVSPDLYWICGLVGSILLFIYGWMRDDFAIILGQLISFYIYIWNLDIKKVWQRIPLLFRIVIGALPLVAICFMLSDVPHFLSSFLHNKAVSLPLLIWGSVGQIIFTLRFVYQWFYSYHRHESILPIGFWVISLIGSSIIVSYGVFRWDPVLILGQSVGFLTYIRNIVLFHKEQKQEKRIEDHLS</sequence>
<proteinExistence type="predicted"/>
<feature type="transmembrane region" description="Helical" evidence="1">
    <location>
        <begin position="130"/>
        <end position="149"/>
    </location>
</feature>